<proteinExistence type="predicted"/>
<reference evidence="1 2" key="1">
    <citation type="journal article" date="2016" name="Nat. Commun.">
        <title>Ectomycorrhizal ecology is imprinted in the genome of the dominant symbiotic fungus Cenococcum geophilum.</title>
        <authorList>
            <consortium name="DOE Joint Genome Institute"/>
            <person name="Peter M."/>
            <person name="Kohler A."/>
            <person name="Ohm R.A."/>
            <person name="Kuo A."/>
            <person name="Krutzmann J."/>
            <person name="Morin E."/>
            <person name="Arend M."/>
            <person name="Barry K.W."/>
            <person name="Binder M."/>
            <person name="Choi C."/>
            <person name="Clum A."/>
            <person name="Copeland A."/>
            <person name="Grisel N."/>
            <person name="Haridas S."/>
            <person name="Kipfer T."/>
            <person name="LaButti K."/>
            <person name="Lindquist E."/>
            <person name="Lipzen A."/>
            <person name="Maire R."/>
            <person name="Meier B."/>
            <person name="Mihaltcheva S."/>
            <person name="Molinier V."/>
            <person name="Murat C."/>
            <person name="Poggeler S."/>
            <person name="Quandt C.A."/>
            <person name="Sperisen C."/>
            <person name="Tritt A."/>
            <person name="Tisserant E."/>
            <person name="Crous P.W."/>
            <person name="Henrissat B."/>
            <person name="Nehls U."/>
            <person name="Egli S."/>
            <person name="Spatafora J.W."/>
            <person name="Grigoriev I.V."/>
            <person name="Martin F.M."/>
        </authorList>
    </citation>
    <scope>NUCLEOTIDE SEQUENCE [LARGE SCALE GENOMIC DNA]</scope>
    <source>
        <strain evidence="1 2">CBS 207.34</strain>
    </source>
</reference>
<dbReference type="Proteomes" id="UP000250140">
    <property type="component" value="Unassembled WGS sequence"/>
</dbReference>
<dbReference type="AlphaFoldDB" id="A0A8E2FCM8"/>
<evidence type="ECO:0000313" key="2">
    <source>
        <dbReference type="Proteomes" id="UP000250140"/>
    </source>
</evidence>
<gene>
    <name evidence="1" type="ORF">AOQ84DRAFT_384686</name>
</gene>
<sequence>MATTATDGAPQLSNYQPVCDIDQFTLFQIWKSSKTGILKQVSVNIAASVQTVPLTLDVFKFSSIQDLVSSAYKYTLLATALFNSTSLSYVFNTASLYPNATVSQGDYLGLSIAGSDFAPYCYLEYSVAGGNQILLQQGSGQNSLRGLTESASPVYARIGKGLKFFAVVEGSQDGIIGKNPGKHVKA</sequence>
<organism evidence="1 2">
    <name type="scientific">Glonium stellatum</name>
    <dbReference type="NCBI Taxonomy" id="574774"/>
    <lineage>
        <taxon>Eukaryota</taxon>
        <taxon>Fungi</taxon>
        <taxon>Dikarya</taxon>
        <taxon>Ascomycota</taxon>
        <taxon>Pezizomycotina</taxon>
        <taxon>Dothideomycetes</taxon>
        <taxon>Pleosporomycetidae</taxon>
        <taxon>Gloniales</taxon>
        <taxon>Gloniaceae</taxon>
        <taxon>Glonium</taxon>
    </lineage>
</organism>
<evidence type="ECO:0000313" key="1">
    <source>
        <dbReference type="EMBL" id="OCL14498.1"/>
    </source>
</evidence>
<dbReference type="EMBL" id="KV748566">
    <property type="protein sequence ID" value="OCL14498.1"/>
    <property type="molecule type" value="Genomic_DNA"/>
</dbReference>
<name>A0A8E2FCM8_9PEZI</name>
<protein>
    <submittedName>
        <fullName evidence="1">Uncharacterized protein</fullName>
    </submittedName>
</protein>
<accession>A0A8E2FCM8</accession>
<dbReference type="OrthoDB" id="9970295at2759"/>
<keyword evidence="2" id="KW-1185">Reference proteome</keyword>